<evidence type="ECO:0000256" key="1">
    <source>
        <dbReference type="ARBA" id="ARBA00022475"/>
    </source>
</evidence>
<dbReference type="AlphaFoldDB" id="A0A9X3EMG1"/>
<dbReference type="Proteomes" id="UP001150830">
    <property type="component" value="Unassembled WGS sequence"/>
</dbReference>
<evidence type="ECO:0000313" key="6">
    <source>
        <dbReference type="Proteomes" id="UP001150830"/>
    </source>
</evidence>
<evidence type="ECO:0000256" key="2">
    <source>
        <dbReference type="ARBA" id="ARBA00022490"/>
    </source>
</evidence>
<dbReference type="Pfam" id="PF04356">
    <property type="entry name" value="DUF489"/>
    <property type="match status" value="1"/>
</dbReference>
<keyword evidence="3 4" id="KW-0472">Membrane</keyword>
<dbReference type="EMBL" id="JAPNOA010000026">
    <property type="protein sequence ID" value="MCY0965368.1"/>
    <property type="molecule type" value="Genomic_DNA"/>
</dbReference>
<comment type="subcellular location">
    <subcellularLocation>
        <location evidence="4">Cytoplasm</location>
    </subcellularLocation>
    <subcellularLocation>
        <location evidence="4">Cell membrane</location>
        <topology evidence="4">Peripheral membrane protein</topology>
        <orientation evidence="4">Cytoplasmic side</orientation>
    </subcellularLocation>
</comment>
<keyword evidence="6" id="KW-1185">Reference proteome</keyword>
<dbReference type="PANTHER" id="PTHR38100">
    <property type="entry name" value="HIGH FREQUENCY LYSOGENIZATION PROTEIN HFLD"/>
    <property type="match status" value="1"/>
</dbReference>
<dbReference type="GO" id="GO:0005886">
    <property type="term" value="C:plasma membrane"/>
    <property type="evidence" value="ECO:0007669"/>
    <property type="project" value="UniProtKB-SubCell"/>
</dbReference>
<comment type="caution">
    <text evidence="5">The sequence shown here is derived from an EMBL/GenBank/DDBJ whole genome shotgun (WGS) entry which is preliminary data.</text>
</comment>
<dbReference type="InterPro" id="IPR007451">
    <property type="entry name" value="HflD"/>
</dbReference>
<evidence type="ECO:0000256" key="4">
    <source>
        <dbReference type="HAMAP-Rule" id="MF_00695"/>
    </source>
</evidence>
<dbReference type="HAMAP" id="MF_00695">
    <property type="entry name" value="HflD_protein"/>
    <property type="match status" value="1"/>
</dbReference>
<dbReference type="Gene3D" id="1.10.3890.10">
    <property type="entry name" value="HflD-like"/>
    <property type="match status" value="1"/>
</dbReference>
<proteinExistence type="inferred from homology"/>
<dbReference type="GO" id="GO:0005737">
    <property type="term" value="C:cytoplasm"/>
    <property type="evidence" value="ECO:0007669"/>
    <property type="project" value="UniProtKB-SubCell"/>
</dbReference>
<dbReference type="InterPro" id="IPR035932">
    <property type="entry name" value="HflD-like_sf"/>
</dbReference>
<dbReference type="RefSeq" id="WP_283173582.1">
    <property type="nucleotide sequence ID" value="NZ_JAPNOA010000026.1"/>
</dbReference>
<gene>
    <name evidence="4 5" type="primary">hflD</name>
    <name evidence="5" type="ORF">OUO13_09230</name>
</gene>
<dbReference type="NCBIfam" id="NF001246">
    <property type="entry name" value="PRK00218.1-2"/>
    <property type="match status" value="1"/>
</dbReference>
<protein>
    <recommendedName>
        <fullName evidence="4">High frequency lysogenization protein HflD homolog</fullName>
    </recommendedName>
</protein>
<sequence>MSDRREQAIAMAAVVQAATLVEQLARTGDVPREYSEPLLGSLFIQSPKTFDDVYGNARETLHLGLDTFNTMASGIQAGISPDVQRYVVSILQLENKLKRDRATFAALGDGIQQASRQAEHFSVTHENTIAAIAEVYKNTLSKMSFRIHVTGNPTYLQNPQTANKVRALLLAGIRAAILWRQVGGSRWHLLLKRKQYLQEVAQLLPTS</sequence>
<organism evidence="5 6">
    <name type="scientific">Parathalassolituus penaei</name>
    <dbReference type="NCBI Taxonomy" id="2997323"/>
    <lineage>
        <taxon>Bacteria</taxon>
        <taxon>Pseudomonadati</taxon>
        <taxon>Pseudomonadota</taxon>
        <taxon>Gammaproteobacteria</taxon>
        <taxon>Oceanospirillales</taxon>
        <taxon>Oceanospirillaceae</taxon>
        <taxon>Parathalassolituus</taxon>
    </lineage>
</organism>
<evidence type="ECO:0000313" key="5">
    <source>
        <dbReference type="EMBL" id="MCY0965368.1"/>
    </source>
</evidence>
<name>A0A9X3EMG1_9GAMM</name>
<comment type="similarity">
    <text evidence="4">Belongs to the HflD family.</text>
</comment>
<keyword evidence="1 4" id="KW-1003">Cell membrane</keyword>
<accession>A0A9X3EMG1</accession>
<evidence type="ECO:0000256" key="3">
    <source>
        <dbReference type="ARBA" id="ARBA00023136"/>
    </source>
</evidence>
<keyword evidence="2 4" id="KW-0963">Cytoplasm</keyword>
<dbReference type="SUPFAM" id="SSF101322">
    <property type="entry name" value="YcfC-like"/>
    <property type="match status" value="1"/>
</dbReference>
<dbReference type="PANTHER" id="PTHR38100:SF1">
    <property type="entry name" value="HIGH FREQUENCY LYSOGENIZATION PROTEIN HFLD"/>
    <property type="match status" value="1"/>
</dbReference>
<reference evidence="5" key="1">
    <citation type="submission" date="2022-11" db="EMBL/GenBank/DDBJ databases">
        <title>Parathalassolutuus dongxingensis gen. nov., sp. nov., a novel member of family Oceanospirillaceae isolated from a coastal shrimp pond in Guangxi, China.</title>
        <authorList>
            <person name="Chen H."/>
        </authorList>
    </citation>
    <scope>NUCLEOTIDE SEQUENCE</scope>
    <source>
        <strain evidence="5">G-43</strain>
    </source>
</reference>